<gene>
    <name evidence="1" type="ORF">HX830_02400</name>
</gene>
<sequence>MEREAALPATLMIMVDVSPLTETNPRPGATVTNLPYLSKGYGSGCIVLDDRQGECNATQA</sequence>
<accession>A0A7Y7WLI8</accession>
<evidence type="ECO:0000313" key="1">
    <source>
        <dbReference type="EMBL" id="NWB83720.1"/>
    </source>
</evidence>
<reference evidence="1 2" key="1">
    <citation type="submission" date="2020-04" db="EMBL/GenBank/DDBJ databases">
        <title>Molecular characterization of pseudomonads from Agaricus bisporus reveal novel blotch 2 pathogens in Western Europe.</title>
        <authorList>
            <person name="Taparia T."/>
            <person name="Krijger M."/>
            <person name="Haynes E."/>
            <person name="Elpinstone J.G."/>
            <person name="Noble R."/>
            <person name="Van Der Wolf J."/>
        </authorList>
    </citation>
    <scope>NUCLEOTIDE SEQUENCE [LARGE SCALE GENOMIC DNA]</scope>
    <source>
        <strain evidence="1 2">G9001</strain>
    </source>
</reference>
<comment type="caution">
    <text evidence="1">The sequence shown here is derived from an EMBL/GenBank/DDBJ whole genome shotgun (WGS) entry which is preliminary data.</text>
</comment>
<name>A0A7Y7WLI8_9PSED</name>
<organism evidence="1 2">
    <name type="scientific">Pseudomonas gingeri</name>
    <dbReference type="NCBI Taxonomy" id="117681"/>
    <lineage>
        <taxon>Bacteria</taxon>
        <taxon>Pseudomonadati</taxon>
        <taxon>Pseudomonadota</taxon>
        <taxon>Gammaproteobacteria</taxon>
        <taxon>Pseudomonadales</taxon>
        <taxon>Pseudomonadaceae</taxon>
        <taxon>Pseudomonas</taxon>
    </lineage>
</organism>
<dbReference type="AlphaFoldDB" id="A0A7Y7WLI8"/>
<evidence type="ECO:0000313" key="2">
    <source>
        <dbReference type="Proteomes" id="UP000522864"/>
    </source>
</evidence>
<protein>
    <submittedName>
        <fullName evidence="1">Uncharacterized protein</fullName>
    </submittedName>
</protein>
<dbReference type="EMBL" id="JACAQA010000002">
    <property type="protein sequence ID" value="NWB83720.1"/>
    <property type="molecule type" value="Genomic_DNA"/>
</dbReference>
<dbReference type="Proteomes" id="UP000522864">
    <property type="component" value="Unassembled WGS sequence"/>
</dbReference>
<proteinExistence type="predicted"/>